<sequence length="398" mass="43412">MSNQTQNPQRGGSTSSGAPLSQRQNTNLLPPQVPNSSHPIEERKHSSSQYYSPRSGIGLLPPSTFNQQRGVSKPAQKVAASSNMPPLVGGIQQPSQFGKGKEQAHNQNSNGGAGAAMIDMDDPSCISFSENIDESPNRKISGLGGITDKLANQAPTVHGYDPKQTDGTILASHFKIYEFNYNEQKTQKSAMSSTDRSHKAQTSNVPIQQEKPVIKLHGKHVPTNLIARSLAGEKPQGVNSQQQNNDDEEPPDMEMDVEDEVINTDQHSQHQPNERSIQTHSLAIGGYQYGNEMQDTEQEVEEGVTPTRGGLLGGDPVDEDENLFELEIKNLDTNEVFKMQIPISDENMLNSSGSLSNGRPSANPNYASKRRQHHESKPSMGLGSPPALKNQSQSVRFM</sequence>
<evidence type="ECO:0000256" key="1">
    <source>
        <dbReference type="SAM" id="MobiDB-lite"/>
    </source>
</evidence>
<feature type="region of interest" description="Disordered" evidence="1">
    <location>
        <begin position="1"/>
        <end position="82"/>
    </location>
</feature>
<comment type="caution">
    <text evidence="2">The sequence shown here is derived from an EMBL/GenBank/DDBJ whole genome shotgun (WGS) entry which is preliminary data.</text>
</comment>
<accession>A0A8J8NXA0</accession>
<dbReference type="EMBL" id="RRYP01003982">
    <property type="protein sequence ID" value="TNV83273.1"/>
    <property type="molecule type" value="Genomic_DNA"/>
</dbReference>
<feature type="region of interest" description="Disordered" evidence="1">
    <location>
        <begin position="348"/>
        <end position="398"/>
    </location>
</feature>
<feature type="compositionally biased region" description="Polar residues" evidence="1">
    <location>
        <begin position="389"/>
        <end position="398"/>
    </location>
</feature>
<name>A0A8J8NXA0_HALGN</name>
<dbReference type="Proteomes" id="UP000785679">
    <property type="component" value="Unassembled WGS sequence"/>
</dbReference>
<feature type="compositionally biased region" description="Low complexity" evidence="1">
    <location>
        <begin position="349"/>
        <end position="358"/>
    </location>
</feature>
<feature type="region of interest" description="Disordered" evidence="1">
    <location>
        <begin position="95"/>
        <end position="115"/>
    </location>
</feature>
<evidence type="ECO:0000313" key="2">
    <source>
        <dbReference type="EMBL" id="TNV83273.1"/>
    </source>
</evidence>
<dbReference type="OrthoDB" id="10687757at2759"/>
<reference evidence="2" key="1">
    <citation type="submission" date="2019-06" db="EMBL/GenBank/DDBJ databases">
        <authorList>
            <person name="Zheng W."/>
        </authorList>
    </citation>
    <scope>NUCLEOTIDE SEQUENCE</scope>
    <source>
        <strain evidence="2">QDHG01</strain>
    </source>
</reference>
<proteinExistence type="predicted"/>
<gene>
    <name evidence="2" type="ORF">FGO68_gene1595</name>
</gene>
<dbReference type="AlphaFoldDB" id="A0A8J8NXA0"/>
<keyword evidence="3" id="KW-1185">Reference proteome</keyword>
<organism evidence="2 3">
    <name type="scientific">Halteria grandinella</name>
    <dbReference type="NCBI Taxonomy" id="5974"/>
    <lineage>
        <taxon>Eukaryota</taxon>
        <taxon>Sar</taxon>
        <taxon>Alveolata</taxon>
        <taxon>Ciliophora</taxon>
        <taxon>Intramacronucleata</taxon>
        <taxon>Spirotrichea</taxon>
        <taxon>Stichotrichia</taxon>
        <taxon>Sporadotrichida</taxon>
        <taxon>Halteriidae</taxon>
        <taxon>Halteria</taxon>
    </lineage>
</organism>
<feature type="compositionally biased region" description="Polar residues" evidence="1">
    <location>
        <begin position="1"/>
        <end position="38"/>
    </location>
</feature>
<evidence type="ECO:0000313" key="3">
    <source>
        <dbReference type="Proteomes" id="UP000785679"/>
    </source>
</evidence>
<feature type="region of interest" description="Disordered" evidence="1">
    <location>
        <begin position="230"/>
        <end position="253"/>
    </location>
</feature>
<protein>
    <submittedName>
        <fullName evidence="2">Uncharacterized protein</fullName>
    </submittedName>
</protein>